<evidence type="ECO:0000256" key="8">
    <source>
        <dbReference type="ARBA" id="ARBA00031512"/>
    </source>
</evidence>
<organism evidence="11 12">
    <name type="scientific">Autumnicola musiva</name>
    <dbReference type="NCBI Taxonomy" id="3075589"/>
    <lineage>
        <taxon>Bacteria</taxon>
        <taxon>Pseudomonadati</taxon>
        <taxon>Bacteroidota</taxon>
        <taxon>Flavobacteriia</taxon>
        <taxon>Flavobacteriales</taxon>
        <taxon>Flavobacteriaceae</taxon>
        <taxon>Autumnicola</taxon>
    </lineage>
</organism>
<dbReference type="EMBL" id="JAVRHK010000001">
    <property type="protein sequence ID" value="MDT0675194.1"/>
    <property type="molecule type" value="Genomic_DNA"/>
</dbReference>
<keyword evidence="7" id="KW-0325">Glycoprotein</keyword>
<keyword evidence="5" id="KW-0926">Vacuole</keyword>
<gene>
    <name evidence="11" type="ORF">RM539_01180</name>
</gene>
<comment type="similarity">
    <text evidence="3">Belongs to the peptidase M28 family.</text>
</comment>
<evidence type="ECO:0000256" key="3">
    <source>
        <dbReference type="ARBA" id="ARBA00010918"/>
    </source>
</evidence>
<keyword evidence="6 9" id="KW-1133">Transmembrane helix</keyword>
<evidence type="ECO:0000256" key="2">
    <source>
        <dbReference type="ARBA" id="ARBA00004128"/>
    </source>
</evidence>
<dbReference type="Proteomes" id="UP001262582">
    <property type="component" value="Unassembled WGS sequence"/>
</dbReference>
<evidence type="ECO:0000256" key="5">
    <source>
        <dbReference type="ARBA" id="ARBA00022554"/>
    </source>
</evidence>
<dbReference type="PANTHER" id="PTHR12147">
    <property type="entry name" value="METALLOPEPTIDASE M28 FAMILY MEMBER"/>
    <property type="match status" value="1"/>
</dbReference>
<evidence type="ECO:0000256" key="1">
    <source>
        <dbReference type="ARBA" id="ARBA00003273"/>
    </source>
</evidence>
<dbReference type="InterPro" id="IPR007484">
    <property type="entry name" value="Peptidase_M28"/>
</dbReference>
<keyword evidence="9" id="KW-0472">Membrane</keyword>
<proteinExistence type="inferred from homology"/>
<feature type="domain" description="Peptidase M28" evidence="10">
    <location>
        <begin position="101"/>
        <end position="292"/>
    </location>
</feature>
<feature type="transmembrane region" description="Helical" evidence="9">
    <location>
        <begin position="432"/>
        <end position="450"/>
    </location>
</feature>
<evidence type="ECO:0000256" key="7">
    <source>
        <dbReference type="ARBA" id="ARBA00023180"/>
    </source>
</evidence>
<keyword evidence="12" id="KW-1185">Reference proteome</keyword>
<comment type="caution">
    <text evidence="11">The sequence shown here is derived from an EMBL/GenBank/DDBJ whole genome shotgun (WGS) entry which is preliminary data.</text>
</comment>
<dbReference type="SUPFAM" id="SSF53187">
    <property type="entry name" value="Zn-dependent exopeptidases"/>
    <property type="match status" value="1"/>
</dbReference>
<reference evidence="11 12" key="1">
    <citation type="submission" date="2023-09" db="EMBL/GenBank/DDBJ databases">
        <authorList>
            <person name="Rey-Velasco X."/>
        </authorList>
    </citation>
    <scope>NUCLEOTIDE SEQUENCE [LARGE SCALE GENOMIC DNA]</scope>
    <source>
        <strain evidence="11 12">F117</strain>
    </source>
</reference>
<comment type="subcellular location">
    <subcellularLocation>
        <location evidence="2">Vacuole membrane</location>
        <topology evidence="2">Multi-pass membrane protein</topology>
    </subcellularLocation>
</comment>
<comment type="function">
    <text evidence="1">May be involved in vacuolar sorting and osmoregulation.</text>
</comment>
<feature type="transmembrane region" description="Helical" evidence="9">
    <location>
        <begin position="503"/>
        <end position="524"/>
    </location>
</feature>
<feature type="transmembrane region" description="Helical" evidence="9">
    <location>
        <begin position="326"/>
        <end position="346"/>
    </location>
</feature>
<evidence type="ECO:0000313" key="11">
    <source>
        <dbReference type="EMBL" id="MDT0675194.1"/>
    </source>
</evidence>
<dbReference type="PANTHER" id="PTHR12147:SF58">
    <property type="entry name" value="VACUOLAR MEMBRANE PROTEASE"/>
    <property type="match status" value="1"/>
</dbReference>
<evidence type="ECO:0000256" key="4">
    <source>
        <dbReference type="ARBA" id="ARBA00017435"/>
    </source>
</evidence>
<evidence type="ECO:0000313" key="12">
    <source>
        <dbReference type="Proteomes" id="UP001262582"/>
    </source>
</evidence>
<feature type="transmembrane region" description="Helical" evidence="9">
    <location>
        <begin position="358"/>
        <end position="380"/>
    </location>
</feature>
<keyword evidence="9" id="KW-0812">Transmembrane</keyword>
<dbReference type="InterPro" id="IPR045175">
    <property type="entry name" value="M28_fam"/>
</dbReference>
<feature type="transmembrane region" description="Helical" evidence="9">
    <location>
        <begin position="400"/>
        <end position="420"/>
    </location>
</feature>
<evidence type="ECO:0000256" key="9">
    <source>
        <dbReference type="SAM" id="Phobius"/>
    </source>
</evidence>
<name>A0ABU3D0X7_9FLAO</name>
<feature type="transmembrane region" description="Helical" evidence="9">
    <location>
        <begin position="456"/>
        <end position="472"/>
    </location>
</feature>
<evidence type="ECO:0000259" key="10">
    <source>
        <dbReference type="Pfam" id="PF04389"/>
    </source>
</evidence>
<dbReference type="RefSeq" id="WP_311501645.1">
    <property type="nucleotide sequence ID" value="NZ_JAVRHK010000001.1"/>
</dbReference>
<evidence type="ECO:0000256" key="6">
    <source>
        <dbReference type="ARBA" id="ARBA00022989"/>
    </source>
</evidence>
<dbReference type="Gene3D" id="3.40.630.10">
    <property type="entry name" value="Zn peptidases"/>
    <property type="match status" value="1"/>
</dbReference>
<feature type="transmembrane region" description="Helical" evidence="9">
    <location>
        <begin position="479"/>
        <end position="497"/>
    </location>
</feature>
<feature type="transmembrane region" description="Helical" evidence="9">
    <location>
        <begin position="536"/>
        <end position="553"/>
    </location>
</feature>
<dbReference type="Pfam" id="PF04389">
    <property type="entry name" value="Peptidase_M28"/>
    <property type="match status" value="1"/>
</dbReference>
<protein>
    <recommendedName>
        <fullName evidence="4">Vacuolar membrane protease</fullName>
    </recommendedName>
    <alternativeName>
        <fullName evidence="8">FXNA-related family protease 1</fullName>
    </alternativeName>
</protein>
<accession>A0ABU3D0X7</accession>
<sequence length="790" mass="89938">MLKKISPVLAFFLILFAVWLSYYSSRPHEIKPSTAPAKEFSTERAFLHVQNIAQKPHFVGSAEHNKVRNYIVNQLQDLDLQVQVQEGFSLNKMGEMARPQNIICRIEGSGDGGAIAIMTHYDSDPHSSYGASDAGSGVATILEGIRAFVTANIPHENDIILLFTDAEELGLNGAELFIKEHPWAEDVELALNFESRGSGGNSFMLLETNTANSALIEAFKEAGPDYPVTNSLAYSVYKMLPNDTDLTVMREQGNINGFNFAFIDDHFDYHTATDIPKNLDKESLAQQGNYLMALLYYFKDAELSLDSAEDLLYFNLPFGKIISYPFLWIFPMLLLAILLFAALLSYGFSTARLELKNVLRGFIPFLISLAGSGLAVYLLWKFCLMIYPQYGEIEQGFPYNGYYYIYAAIFLSLTISFFSYRNSGKYRGKASLFIAPLFFWLFLCCITALYLKGAAYFVICFFFGLVQLFVMMRQKKPNLLLLALLSLPAVFILLPFVDAFPVALGLGILFISAVLTVLLFCLLLPVFGYFRRNKDFALLCFIVFNILFITAHFKSDFSKERPKPNSLVYLYDADKNNANWYSYDKMPDEWISNFFGKEPEIQDIHVTGFDSKYGSRFTYKADAPEIDLKEPGIILKITDSSATENSYSLKIAPNREVNRMELFAERNLDFEAFEVNGKKADSVYLGENRFHIFQKRWNDRLLLYHATGKDTLRITFRLKNDKEPEFVLFESSYDLLENQQLEIPERRAWMIPRPFVVNDAVIIRKTIKMGETQQNNTAANEAGQIIMNSN</sequence>